<sequence>MYTLCPFNMVSQKNTAGTEVSLGSNKPTYNPVVWELRNCMTTKPIPITVLKGPANGDVCINVEIVDFRRLARLDLTLSYPSQGTLTLHHT</sequence>
<organism evidence="1 2">
    <name type="scientific">Ameca splendens</name>
    <dbReference type="NCBI Taxonomy" id="208324"/>
    <lineage>
        <taxon>Eukaryota</taxon>
        <taxon>Metazoa</taxon>
        <taxon>Chordata</taxon>
        <taxon>Craniata</taxon>
        <taxon>Vertebrata</taxon>
        <taxon>Euteleostomi</taxon>
        <taxon>Actinopterygii</taxon>
        <taxon>Neopterygii</taxon>
        <taxon>Teleostei</taxon>
        <taxon>Neoteleostei</taxon>
        <taxon>Acanthomorphata</taxon>
        <taxon>Ovalentaria</taxon>
        <taxon>Atherinomorphae</taxon>
        <taxon>Cyprinodontiformes</taxon>
        <taxon>Goodeidae</taxon>
        <taxon>Ameca</taxon>
    </lineage>
</organism>
<keyword evidence="2" id="KW-1185">Reference proteome</keyword>
<dbReference type="Proteomes" id="UP001469553">
    <property type="component" value="Unassembled WGS sequence"/>
</dbReference>
<dbReference type="EMBL" id="JAHRIP010048422">
    <property type="protein sequence ID" value="MEQ2299738.1"/>
    <property type="molecule type" value="Genomic_DNA"/>
</dbReference>
<reference evidence="1 2" key="1">
    <citation type="submission" date="2021-06" db="EMBL/GenBank/DDBJ databases">
        <authorList>
            <person name="Palmer J.M."/>
        </authorList>
    </citation>
    <scope>NUCLEOTIDE SEQUENCE [LARGE SCALE GENOMIC DNA]</scope>
    <source>
        <strain evidence="1 2">AS_MEX2019</strain>
        <tissue evidence="1">Muscle</tissue>
    </source>
</reference>
<evidence type="ECO:0000313" key="2">
    <source>
        <dbReference type="Proteomes" id="UP001469553"/>
    </source>
</evidence>
<protein>
    <submittedName>
        <fullName evidence="1">Uncharacterized protein</fullName>
    </submittedName>
</protein>
<proteinExistence type="predicted"/>
<accession>A0ABV0Z0Q4</accession>
<comment type="caution">
    <text evidence="1">The sequence shown here is derived from an EMBL/GenBank/DDBJ whole genome shotgun (WGS) entry which is preliminary data.</text>
</comment>
<gene>
    <name evidence="1" type="ORF">AMECASPLE_018146</name>
</gene>
<name>A0ABV0Z0Q4_9TELE</name>
<evidence type="ECO:0000313" key="1">
    <source>
        <dbReference type="EMBL" id="MEQ2299738.1"/>
    </source>
</evidence>